<proteinExistence type="predicted"/>
<dbReference type="OrthoDB" id="193499at2759"/>
<feature type="domain" description="PPIase cyclophilin-type" evidence="1">
    <location>
        <begin position="113"/>
        <end position="307"/>
    </location>
</feature>
<dbReference type="Gene3D" id="2.40.100.10">
    <property type="entry name" value="Cyclophilin-like"/>
    <property type="match status" value="1"/>
</dbReference>
<dbReference type="GO" id="GO:0009507">
    <property type="term" value="C:chloroplast"/>
    <property type="evidence" value="ECO:0007669"/>
    <property type="project" value="TreeGrafter"/>
</dbReference>
<evidence type="ECO:0000259" key="1">
    <source>
        <dbReference type="PROSITE" id="PS50072"/>
    </source>
</evidence>
<dbReference type="FunFam" id="2.40.100.10:FF:000037">
    <property type="entry name" value="Peptidyl-prolyl cis-trans isomerase"/>
    <property type="match status" value="1"/>
</dbReference>
<dbReference type="PROSITE" id="PS50072">
    <property type="entry name" value="CSA_PPIASE_2"/>
    <property type="match status" value="1"/>
</dbReference>
<dbReference type="RefSeq" id="XP_021850577.1">
    <property type="nucleotide sequence ID" value="XM_021994885.2"/>
</dbReference>
<dbReference type="InterPro" id="IPR029000">
    <property type="entry name" value="Cyclophilin-like_dom_sf"/>
</dbReference>
<name>A0A9R0IK67_SPIOL</name>
<keyword evidence="2" id="KW-1185">Reference proteome</keyword>
<gene>
    <name evidence="3" type="primary">LOC110790125</name>
</gene>
<protein>
    <submittedName>
        <fullName evidence="3">Peptidyl-prolyl cis-trans isomerase CYP28, chloroplastic</fullName>
    </submittedName>
</protein>
<dbReference type="GO" id="GO:0003755">
    <property type="term" value="F:peptidyl-prolyl cis-trans isomerase activity"/>
    <property type="evidence" value="ECO:0007669"/>
    <property type="project" value="InterPro"/>
</dbReference>
<dbReference type="PRINTS" id="PR00153">
    <property type="entry name" value="CSAPPISMRASE"/>
</dbReference>
<organism evidence="2 3">
    <name type="scientific">Spinacia oleracea</name>
    <name type="common">Spinach</name>
    <dbReference type="NCBI Taxonomy" id="3562"/>
    <lineage>
        <taxon>Eukaryota</taxon>
        <taxon>Viridiplantae</taxon>
        <taxon>Streptophyta</taxon>
        <taxon>Embryophyta</taxon>
        <taxon>Tracheophyta</taxon>
        <taxon>Spermatophyta</taxon>
        <taxon>Magnoliopsida</taxon>
        <taxon>eudicotyledons</taxon>
        <taxon>Gunneridae</taxon>
        <taxon>Pentapetalae</taxon>
        <taxon>Caryophyllales</taxon>
        <taxon>Chenopodiaceae</taxon>
        <taxon>Chenopodioideae</taxon>
        <taxon>Anserineae</taxon>
        <taxon>Spinacia</taxon>
    </lineage>
</organism>
<dbReference type="SUPFAM" id="SSF50891">
    <property type="entry name" value="Cyclophilin-like"/>
    <property type="match status" value="1"/>
</dbReference>
<reference evidence="3" key="2">
    <citation type="submission" date="2025-08" db="UniProtKB">
        <authorList>
            <consortium name="RefSeq"/>
        </authorList>
    </citation>
    <scope>IDENTIFICATION</scope>
    <source>
        <tissue evidence="3">Leaf</tissue>
    </source>
</reference>
<dbReference type="InterPro" id="IPR044178">
    <property type="entry name" value="CYP28-like"/>
</dbReference>
<dbReference type="CDD" id="cd00317">
    <property type="entry name" value="cyclophilin"/>
    <property type="match status" value="1"/>
</dbReference>
<dbReference type="GeneID" id="110790125"/>
<sequence>MFSFHSANCLPLVLPYQHRNLTCSTNINPTSTISSSLSPHRHNSCTEAQTTRRSILLVSTTLALPSPPSSAAIANAPPLDTTITDRVFFDFSVCPTYFRTPNLGQAQNEPLCTDSEVMGRVVLGLYGKVAPITVSNFKAMCIGPMGYKNTLVHKILPGQYLVAGRQGRKDKGEVSLPPSGLARNTETVDSRAFMLEHSRPGVLSLCLSENDDEDEIKLDPNYHNVEFLITTGPGPCPELDGRNIVFGSVLEGMDIVREIAAAPTYQPAEKIRQLNDLAGFLGDERAQIARTFWNRPLKSIYISNCGELKVTKPSLTPSLP</sequence>
<keyword evidence="3" id="KW-0413">Isomerase</keyword>
<dbReference type="PANTHER" id="PTHR47875:SF1">
    <property type="entry name" value="PEPTIDYL-PROLYL CIS-TRANS ISOMERASE CYP28, CHLOROPLASTIC"/>
    <property type="match status" value="1"/>
</dbReference>
<dbReference type="Pfam" id="PF00160">
    <property type="entry name" value="Pro_isomerase"/>
    <property type="match status" value="1"/>
</dbReference>
<evidence type="ECO:0000313" key="2">
    <source>
        <dbReference type="Proteomes" id="UP000813463"/>
    </source>
</evidence>
<dbReference type="PANTHER" id="PTHR47875">
    <property type="entry name" value="PEPTIDYL-PROLYL CIS-TRANS ISOMERASE CYP28, CHLOROPLASTIC"/>
    <property type="match status" value="1"/>
</dbReference>
<reference evidence="2" key="1">
    <citation type="journal article" date="2021" name="Nat. Commun.">
        <title>Genomic analyses provide insights into spinach domestication and the genetic basis of agronomic traits.</title>
        <authorList>
            <person name="Cai X."/>
            <person name="Sun X."/>
            <person name="Xu C."/>
            <person name="Sun H."/>
            <person name="Wang X."/>
            <person name="Ge C."/>
            <person name="Zhang Z."/>
            <person name="Wang Q."/>
            <person name="Fei Z."/>
            <person name="Jiao C."/>
            <person name="Wang Q."/>
        </authorList>
    </citation>
    <scope>NUCLEOTIDE SEQUENCE [LARGE SCALE GENOMIC DNA]</scope>
    <source>
        <strain evidence="2">cv. Varoflay</strain>
    </source>
</reference>
<dbReference type="InterPro" id="IPR002130">
    <property type="entry name" value="Cyclophilin-type_PPIase_dom"/>
</dbReference>
<dbReference type="Proteomes" id="UP000813463">
    <property type="component" value="Chromosome 2"/>
</dbReference>
<accession>A0A9R0IK67</accession>
<dbReference type="AlphaFoldDB" id="A0A9R0IK67"/>
<evidence type="ECO:0000313" key="3">
    <source>
        <dbReference type="RefSeq" id="XP_021850577.1"/>
    </source>
</evidence>
<dbReference type="KEGG" id="soe:110790125"/>